<feature type="chain" id="PRO_5022206894" evidence="4">
    <location>
        <begin position="16"/>
        <end position="490"/>
    </location>
</feature>
<comment type="similarity">
    <text evidence="1 2">Belongs to the outer membrane factor (OMF) (TC 1.B.17) family.</text>
</comment>
<dbReference type="Gene3D" id="1.20.1600.10">
    <property type="entry name" value="Outer membrane efflux proteins (OEP)"/>
    <property type="match status" value="1"/>
</dbReference>
<keyword evidence="6" id="KW-1185">Reference proteome</keyword>
<evidence type="ECO:0000256" key="4">
    <source>
        <dbReference type="SAM" id="SignalP"/>
    </source>
</evidence>
<comment type="caution">
    <text evidence="5">The sequence shown here is derived from an EMBL/GenBank/DDBJ whole genome shotgun (WGS) entry which is preliminary data.</text>
</comment>
<accession>A0A558R8A4</accession>
<name>A0A558R8A4_9SPHN</name>
<keyword evidence="4" id="KW-0732">Signal</keyword>
<dbReference type="SUPFAM" id="SSF56954">
    <property type="entry name" value="Outer membrane efflux proteins (OEP)"/>
    <property type="match status" value="1"/>
</dbReference>
<feature type="signal peptide" evidence="4">
    <location>
        <begin position="1"/>
        <end position="15"/>
    </location>
</feature>
<feature type="region of interest" description="Disordered" evidence="3">
    <location>
        <begin position="111"/>
        <end position="132"/>
    </location>
</feature>
<sequence>MIRRLATLAAFGALAACSLEPTYVRPAPPVPAGWPVGDAYLRQSEAALPTVTYRDIFRDPRLQRVIERALANNQDIAVALANVASARALYRVERSALLPAVDAAGRVSISDSGTGSTTTGTTGTGTGTIVSSGGGTRTVYTANVGVTAFELDLFGRIRNLNKAALQEYLATEAAVRAARLTIVGDVASAWLTLATDRSLLAIAIDTEASAKRSVDLTDARRAGGIAPRSDVRQAQTVLEQARSDRANLVTLVAQDRNALELLVGTPVADADLPASIESVDGTLATLPAGLDSRILLRRPDVVQAEYVLRAANARIGAARAAFFPTISLTAAVGFASTALSSLFTGGAFTWSAAPAVGLPIFDGGANRGNLAYAEAQADRAVALYRQTIQIAFREVADALARQGTVATQAAANIALEEAARDNYVLADARYREGIDTFLTSLDAQRTLYNARRSLASTRLVRATNLVELYRTLGGDELIDPAVTAAPAPTR</sequence>
<dbReference type="RefSeq" id="WP_145149282.1">
    <property type="nucleotide sequence ID" value="NZ_VNIM01000018.1"/>
</dbReference>
<dbReference type="AlphaFoldDB" id="A0A558R8A4"/>
<keyword evidence="2" id="KW-0449">Lipoprotein</keyword>
<proteinExistence type="inferred from homology"/>
<dbReference type="GO" id="GO:0005886">
    <property type="term" value="C:plasma membrane"/>
    <property type="evidence" value="ECO:0007669"/>
    <property type="project" value="UniProtKB-SubCell"/>
</dbReference>
<keyword evidence="2" id="KW-0564">Palmitate</keyword>
<evidence type="ECO:0000256" key="3">
    <source>
        <dbReference type="SAM" id="MobiDB-lite"/>
    </source>
</evidence>
<dbReference type="NCBIfam" id="TIGR01845">
    <property type="entry name" value="outer_NodT"/>
    <property type="match status" value="1"/>
</dbReference>
<dbReference type="PANTHER" id="PTHR30203">
    <property type="entry name" value="OUTER MEMBRANE CATION EFFLUX PROTEIN"/>
    <property type="match status" value="1"/>
</dbReference>
<dbReference type="InterPro" id="IPR003423">
    <property type="entry name" value="OMP_efflux"/>
</dbReference>
<keyword evidence="2" id="KW-0812">Transmembrane</keyword>
<organism evidence="5 6">
    <name type="scientific">Alterirhizorhabdus solaris</name>
    <dbReference type="NCBI Taxonomy" id="2529389"/>
    <lineage>
        <taxon>Bacteria</taxon>
        <taxon>Pseudomonadati</taxon>
        <taxon>Pseudomonadota</taxon>
        <taxon>Alphaproteobacteria</taxon>
        <taxon>Sphingomonadales</taxon>
        <taxon>Rhizorhabdaceae</taxon>
        <taxon>Alterirhizorhabdus</taxon>
    </lineage>
</organism>
<dbReference type="Gene3D" id="2.20.200.10">
    <property type="entry name" value="Outer membrane efflux proteins (OEP)"/>
    <property type="match status" value="1"/>
</dbReference>
<dbReference type="GO" id="GO:0015562">
    <property type="term" value="F:efflux transmembrane transporter activity"/>
    <property type="evidence" value="ECO:0007669"/>
    <property type="project" value="InterPro"/>
</dbReference>
<dbReference type="InterPro" id="IPR010131">
    <property type="entry name" value="MdtP/NodT-like"/>
</dbReference>
<gene>
    <name evidence="5" type="ORF">FOY91_06430</name>
</gene>
<keyword evidence="2" id="KW-1134">Transmembrane beta strand</keyword>
<dbReference type="Proteomes" id="UP000318681">
    <property type="component" value="Unassembled WGS sequence"/>
</dbReference>
<feature type="compositionally biased region" description="Gly residues" evidence="3">
    <location>
        <begin position="122"/>
        <end position="132"/>
    </location>
</feature>
<evidence type="ECO:0000256" key="1">
    <source>
        <dbReference type="ARBA" id="ARBA00007613"/>
    </source>
</evidence>
<evidence type="ECO:0000313" key="6">
    <source>
        <dbReference type="Proteomes" id="UP000318681"/>
    </source>
</evidence>
<dbReference type="PANTHER" id="PTHR30203:SF32">
    <property type="entry name" value="CATION EFFLUX SYSTEM PROTEIN CUSC"/>
    <property type="match status" value="1"/>
</dbReference>
<feature type="compositionally biased region" description="Low complexity" evidence="3">
    <location>
        <begin position="111"/>
        <end position="121"/>
    </location>
</feature>
<protein>
    <submittedName>
        <fullName evidence="5">Efflux transporter outer membrane subunit</fullName>
    </submittedName>
</protein>
<keyword evidence="2" id="KW-0472">Membrane</keyword>
<dbReference type="Pfam" id="PF02321">
    <property type="entry name" value="OEP"/>
    <property type="match status" value="2"/>
</dbReference>
<comment type="subcellular location">
    <subcellularLocation>
        <location evidence="2">Cell membrane</location>
        <topology evidence="2">Lipid-anchor</topology>
    </subcellularLocation>
</comment>
<reference evidence="5 6" key="1">
    <citation type="submission" date="2019-07" db="EMBL/GenBank/DDBJ databases">
        <title>Sphingomonas solaris sp. nov., isolated from a solar panel from Boston, Massachusetts.</title>
        <authorList>
            <person name="Tanner K."/>
            <person name="Pascual J."/>
            <person name="Mancuso C."/>
            <person name="Pereto J."/>
            <person name="Khalil A."/>
            <person name="Vilanova C."/>
        </authorList>
    </citation>
    <scope>NUCLEOTIDE SEQUENCE [LARGE SCALE GENOMIC DNA]</scope>
    <source>
        <strain evidence="5 6">R4DWN</strain>
    </source>
</reference>
<dbReference type="PROSITE" id="PS51257">
    <property type="entry name" value="PROKAR_LIPOPROTEIN"/>
    <property type="match status" value="1"/>
</dbReference>
<dbReference type="OrthoDB" id="7181739at2"/>
<evidence type="ECO:0000256" key="2">
    <source>
        <dbReference type="RuleBase" id="RU362097"/>
    </source>
</evidence>
<evidence type="ECO:0000313" key="5">
    <source>
        <dbReference type="EMBL" id="TVV75629.1"/>
    </source>
</evidence>
<dbReference type="EMBL" id="VNIM01000018">
    <property type="protein sequence ID" value="TVV75629.1"/>
    <property type="molecule type" value="Genomic_DNA"/>
</dbReference>